<evidence type="ECO:0000313" key="7">
    <source>
        <dbReference type="Proteomes" id="UP000487882"/>
    </source>
</evidence>
<gene>
    <name evidence="6" type="ORF">GSD1FS_0216</name>
</gene>
<dbReference type="InterPro" id="IPR029060">
    <property type="entry name" value="PIN-like_dom_sf"/>
</dbReference>
<keyword evidence="4" id="KW-0460">Magnesium</keyword>
<keyword evidence="2" id="KW-0479">Metal-binding</keyword>
<dbReference type="GO" id="GO:0004518">
    <property type="term" value="F:nuclease activity"/>
    <property type="evidence" value="ECO:0007669"/>
    <property type="project" value="UniProtKB-KW"/>
</dbReference>
<keyword evidence="7" id="KW-1185">Reference proteome</keyword>
<keyword evidence="1" id="KW-0540">Nuclease</keyword>
<proteinExistence type="predicted"/>
<sequence>MRVMLDTNVLLSALIFHSATLTRTIEFASSRGNRLLLSTYVIDEAREVVSRKWPTRLPALDDLFQELDFETINTPITMDTTLFEIRDPMDYPVLYSAIIGSADILSRETRIF</sequence>
<evidence type="ECO:0000256" key="3">
    <source>
        <dbReference type="ARBA" id="ARBA00022801"/>
    </source>
</evidence>
<evidence type="ECO:0000313" key="6">
    <source>
        <dbReference type="EMBL" id="MUH58920.1"/>
    </source>
</evidence>
<accession>A0A7K1J2Z1</accession>
<reference evidence="6 7" key="1">
    <citation type="submission" date="2019-09" db="EMBL/GenBank/DDBJ databases">
        <title>Bifidobacterium canis sp. nov., isolated from the digestive tract of German Shepherd dog puppy.</title>
        <authorList>
            <person name="Bunesova V."/>
        </authorList>
    </citation>
    <scope>NUCLEOTIDE SEQUENCE [LARGE SCALE GENOMIC DNA]</scope>
    <source>
        <strain evidence="6 7">GSD1FS</strain>
    </source>
</reference>
<feature type="domain" description="PIN" evidence="5">
    <location>
        <begin position="2"/>
        <end position="105"/>
    </location>
</feature>
<dbReference type="EMBL" id="WNLP01000001">
    <property type="protein sequence ID" value="MUH58920.1"/>
    <property type="molecule type" value="Genomic_DNA"/>
</dbReference>
<dbReference type="SUPFAM" id="SSF88723">
    <property type="entry name" value="PIN domain-like"/>
    <property type="match status" value="1"/>
</dbReference>
<dbReference type="InterPro" id="IPR002716">
    <property type="entry name" value="PIN_dom"/>
</dbReference>
<dbReference type="GO" id="GO:0046872">
    <property type="term" value="F:metal ion binding"/>
    <property type="evidence" value="ECO:0007669"/>
    <property type="project" value="UniProtKB-KW"/>
</dbReference>
<evidence type="ECO:0000256" key="4">
    <source>
        <dbReference type="ARBA" id="ARBA00022842"/>
    </source>
</evidence>
<name>A0A7K1J2Z1_9BIFI</name>
<keyword evidence="3" id="KW-0378">Hydrolase</keyword>
<evidence type="ECO:0000259" key="5">
    <source>
        <dbReference type="Pfam" id="PF13470"/>
    </source>
</evidence>
<protein>
    <submittedName>
        <fullName evidence="6">Toxin-antitoxin system, toxin component, PIN family</fullName>
    </submittedName>
</protein>
<dbReference type="AlphaFoldDB" id="A0A7K1J2Z1"/>
<organism evidence="6 7">
    <name type="scientific">Bifidobacterium canis</name>
    <dbReference type="NCBI Taxonomy" id="2610880"/>
    <lineage>
        <taxon>Bacteria</taxon>
        <taxon>Bacillati</taxon>
        <taxon>Actinomycetota</taxon>
        <taxon>Actinomycetes</taxon>
        <taxon>Bifidobacteriales</taxon>
        <taxon>Bifidobacteriaceae</taxon>
        <taxon>Bifidobacterium</taxon>
    </lineage>
</organism>
<dbReference type="GO" id="GO:0016787">
    <property type="term" value="F:hydrolase activity"/>
    <property type="evidence" value="ECO:0007669"/>
    <property type="project" value="UniProtKB-KW"/>
</dbReference>
<dbReference type="Pfam" id="PF13470">
    <property type="entry name" value="PIN_3"/>
    <property type="match status" value="1"/>
</dbReference>
<dbReference type="Proteomes" id="UP000487882">
    <property type="component" value="Unassembled WGS sequence"/>
</dbReference>
<comment type="caution">
    <text evidence="6">The sequence shown here is derived from an EMBL/GenBank/DDBJ whole genome shotgun (WGS) entry which is preliminary data.</text>
</comment>
<evidence type="ECO:0000256" key="2">
    <source>
        <dbReference type="ARBA" id="ARBA00022723"/>
    </source>
</evidence>
<evidence type="ECO:0000256" key="1">
    <source>
        <dbReference type="ARBA" id="ARBA00022722"/>
    </source>
</evidence>